<dbReference type="Gene3D" id="1.25.40.20">
    <property type="entry name" value="Ankyrin repeat-containing domain"/>
    <property type="match status" value="1"/>
</dbReference>
<dbReference type="RefSeq" id="XP_015702709.1">
    <property type="nucleotide sequence ID" value="XM_015847718.1"/>
</dbReference>
<dbReference type="SUPFAM" id="SSF48403">
    <property type="entry name" value="Ankyrin repeat"/>
    <property type="match status" value="1"/>
</dbReference>
<dbReference type="InterPro" id="IPR036770">
    <property type="entry name" value="Ankyrin_rpt-contain_sf"/>
</dbReference>
<gene>
    <name evidence="3" type="ORF">PAAG_12198</name>
</gene>
<sequence>MATFVGHWDVATLLLKHGATPATDPPKHNRFGHGSVLHAAVIGNHLVLVDLLLKRSADGGHRNGEGKTAFDIAEPKGCDFQTLKLLREELTFNNRWYPIIGR</sequence>
<protein>
    <submittedName>
        <fullName evidence="3">Uncharacterized protein</fullName>
    </submittedName>
</protein>
<name>A0A0A2VJX9_PARBA</name>
<dbReference type="Proteomes" id="UP000002059">
    <property type="component" value="Partially assembled WGS sequence"/>
</dbReference>
<evidence type="ECO:0000313" key="3">
    <source>
        <dbReference type="EMBL" id="KGQ01159.1"/>
    </source>
</evidence>
<dbReference type="HOGENOM" id="CLU_2278295_0_0_1"/>
<keyword evidence="4" id="KW-1185">Reference proteome</keyword>
<evidence type="ECO:0000256" key="2">
    <source>
        <dbReference type="ARBA" id="ARBA00023043"/>
    </source>
</evidence>
<organism evidence="3 4">
    <name type="scientific">Paracoccidioides lutzii (strain ATCC MYA-826 / Pb01)</name>
    <name type="common">Paracoccidioides brasiliensis</name>
    <dbReference type="NCBI Taxonomy" id="502779"/>
    <lineage>
        <taxon>Eukaryota</taxon>
        <taxon>Fungi</taxon>
        <taxon>Dikarya</taxon>
        <taxon>Ascomycota</taxon>
        <taxon>Pezizomycotina</taxon>
        <taxon>Eurotiomycetes</taxon>
        <taxon>Eurotiomycetidae</taxon>
        <taxon>Onygenales</taxon>
        <taxon>Ajellomycetaceae</taxon>
        <taxon>Paracoccidioides</taxon>
    </lineage>
</organism>
<dbReference type="AlphaFoldDB" id="A0A0A2VJX9"/>
<dbReference type="OrthoDB" id="3554974at2759"/>
<dbReference type="Pfam" id="PF13637">
    <property type="entry name" value="Ank_4"/>
    <property type="match status" value="1"/>
</dbReference>
<evidence type="ECO:0000313" key="4">
    <source>
        <dbReference type="Proteomes" id="UP000002059"/>
    </source>
</evidence>
<dbReference type="EMBL" id="KN294008">
    <property type="protein sequence ID" value="KGQ01159.1"/>
    <property type="molecule type" value="Genomic_DNA"/>
</dbReference>
<keyword evidence="2" id="KW-0040">ANK repeat</keyword>
<keyword evidence="1" id="KW-0677">Repeat</keyword>
<evidence type="ECO:0000256" key="1">
    <source>
        <dbReference type="ARBA" id="ARBA00022737"/>
    </source>
</evidence>
<dbReference type="InterPro" id="IPR002110">
    <property type="entry name" value="Ankyrin_rpt"/>
</dbReference>
<reference evidence="3 4" key="1">
    <citation type="journal article" date="2011" name="PLoS Genet.">
        <title>Comparative genomic analysis of human fungal pathogens causing paracoccidioidomycosis.</title>
        <authorList>
            <person name="Desjardins C.A."/>
            <person name="Champion M.D."/>
            <person name="Holder J.W."/>
            <person name="Muszewska A."/>
            <person name="Goldberg J."/>
            <person name="Bailao A.M."/>
            <person name="Brigido M.M."/>
            <person name="Ferreira M.E."/>
            <person name="Garcia A.M."/>
            <person name="Grynberg M."/>
            <person name="Gujja S."/>
            <person name="Heiman D.I."/>
            <person name="Henn M.R."/>
            <person name="Kodira C.D."/>
            <person name="Leon-Narvaez H."/>
            <person name="Longo L.V."/>
            <person name="Ma L.J."/>
            <person name="Malavazi I."/>
            <person name="Matsuo A.L."/>
            <person name="Morais F.V."/>
            <person name="Pereira M."/>
            <person name="Rodriguez-Brito S."/>
            <person name="Sakthikumar S."/>
            <person name="Salem-Izacc S.M."/>
            <person name="Sykes S.M."/>
            <person name="Teixeira M.M."/>
            <person name="Vallejo M.C."/>
            <person name="Walter M.E."/>
            <person name="Yandava C."/>
            <person name="Young S."/>
            <person name="Zeng Q."/>
            <person name="Zucker J."/>
            <person name="Felipe M.S."/>
            <person name="Goldman G.H."/>
            <person name="Haas B.J."/>
            <person name="McEwen J.G."/>
            <person name="Nino-Vega G."/>
            <person name="Puccia R."/>
            <person name="San-Blas G."/>
            <person name="Soares C.M."/>
            <person name="Birren B.W."/>
            <person name="Cuomo C.A."/>
        </authorList>
    </citation>
    <scope>NUCLEOTIDE SEQUENCE [LARGE SCALE GENOMIC DNA]</scope>
    <source>
        <strain evidence="4">ATCC MYA-826 / Pb01</strain>
    </source>
</reference>
<dbReference type="VEuPathDB" id="FungiDB:PAAG_12198"/>
<dbReference type="PANTHER" id="PTHR24171">
    <property type="entry name" value="ANKYRIN REPEAT DOMAIN-CONTAINING PROTEIN 39-RELATED"/>
    <property type="match status" value="1"/>
</dbReference>
<accession>A0A0A2VJX9</accession>
<proteinExistence type="predicted"/>
<dbReference type="GeneID" id="26970934"/>
<dbReference type="KEGG" id="pbl:PAAG_12198"/>